<dbReference type="OrthoDB" id="9807456at2"/>
<evidence type="ECO:0000256" key="4">
    <source>
        <dbReference type="ARBA" id="ARBA00022741"/>
    </source>
</evidence>
<evidence type="ECO:0000256" key="5">
    <source>
        <dbReference type="ARBA" id="ARBA00022801"/>
    </source>
</evidence>
<feature type="active site" description="Proton acceptor" evidence="10">
    <location>
        <position position="68"/>
    </location>
</feature>
<dbReference type="FunFam" id="3.90.950.10:FF:000001">
    <property type="entry name" value="dITP/XTP pyrophosphatase"/>
    <property type="match status" value="1"/>
</dbReference>
<comment type="catalytic activity">
    <reaction evidence="9 10">
        <text>XTP + H2O = XMP + diphosphate + H(+)</text>
        <dbReference type="Rhea" id="RHEA:28610"/>
        <dbReference type="ChEBI" id="CHEBI:15377"/>
        <dbReference type="ChEBI" id="CHEBI:15378"/>
        <dbReference type="ChEBI" id="CHEBI:33019"/>
        <dbReference type="ChEBI" id="CHEBI:57464"/>
        <dbReference type="ChEBI" id="CHEBI:61314"/>
        <dbReference type="EC" id="3.6.1.66"/>
    </reaction>
</comment>
<evidence type="ECO:0000256" key="11">
    <source>
        <dbReference type="RuleBase" id="RU003781"/>
    </source>
</evidence>
<dbReference type="GO" id="GO:0009146">
    <property type="term" value="P:purine nucleoside triphosphate catabolic process"/>
    <property type="evidence" value="ECO:0007669"/>
    <property type="project" value="UniProtKB-UniRule"/>
</dbReference>
<organism evidence="12 13">
    <name type="scientific">Nonlabens agnitus</name>
    <dbReference type="NCBI Taxonomy" id="870484"/>
    <lineage>
        <taxon>Bacteria</taxon>
        <taxon>Pseudomonadati</taxon>
        <taxon>Bacteroidota</taxon>
        <taxon>Flavobacteriia</taxon>
        <taxon>Flavobacteriales</taxon>
        <taxon>Flavobacteriaceae</taxon>
        <taxon>Nonlabens</taxon>
    </lineage>
</organism>
<reference evidence="12 13" key="1">
    <citation type="submission" date="2016-11" db="EMBL/GenBank/DDBJ databases">
        <title>Trade-off between light-utilization and light-protection in marine flavobacteria.</title>
        <authorList>
            <person name="Kumagai Y."/>
        </authorList>
    </citation>
    <scope>NUCLEOTIDE SEQUENCE [LARGE SCALE GENOMIC DNA]</scope>
    <source>
        <strain evidence="12 13">JCM 17109</strain>
    </source>
</reference>
<name>A0A2S9WTV4_9FLAO</name>
<feature type="binding site" evidence="10">
    <location>
        <position position="68"/>
    </location>
    <ligand>
        <name>Mg(2+)</name>
        <dbReference type="ChEBI" id="CHEBI:18420"/>
    </ligand>
</feature>
<feature type="binding site" evidence="10">
    <location>
        <position position="171"/>
    </location>
    <ligand>
        <name>substrate</name>
    </ligand>
</feature>
<dbReference type="HAMAP" id="MF_01405">
    <property type="entry name" value="Non_canon_purine_NTPase"/>
    <property type="match status" value="1"/>
</dbReference>
<dbReference type="PANTHER" id="PTHR11067">
    <property type="entry name" value="INOSINE TRIPHOSPHATE PYROPHOSPHATASE/HAM1 PROTEIN"/>
    <property type="match status" value="1"/>
</dbReference>
<evidence type="ECO:0000256" key="9">
    <source>
        <dbReference type="ARBA" id="ARBA00052017"/>
    </source>
</evidence>
<comment type="subunit">
    <text evidence="2 10">Homodimer.</text>
</comment>
<dbReference type="GO" id="GO:0046872">
    <property type="term" value="F:metal ion binding"/>
    <property type="evidence" value="ECO:0007669"/>
    <property type="project" value="UniProtKB-KW"/>
</dbReference>
<evidence type="ECO:0000256" key="10">
    <source>
        <dbReference type="HAMAP-Rule" id="MF_01405"/>
    </source>
</evidence>
<dbReference type="GO" id="GO:0000166">
    <property type="term" value="F:nucleotide binding"/>
    <property type="evidence" value="ECO:0007669"/>
    <property type="project" value="UniProtKB-KW"/>
</dbReference>
<dbReference type="Proteomes" id="UP000239532">
    <property type="component" value="Unassembled WGS sequence"/>
</dbReference>
<dbReference type="RefSeq" id="WP_105982673.1">
    <property type="nucleotide sequence ID" value="NZ_MQUC01000003.1"/>
</dbReference>
<dbReference type="GO" id="GO:0009117">
    <property type="term" value="P:nucleotide metabolic process"/>
    <property type="evidence" value="ECO:0007669"/>
    <property type="project" value="UniProtKB-KW"/>
</dbReference>
<comment type="function">
    <text evidence="10">Pyrophosphatase that catalyzes the hydrolysis of nucleoside triphosphates to their monophosphate derivatives, with a high preference for the non-canonical purine nucleotides XTP (xanthosine triphosphate), dITP (deoxyinosine triphosphate) and ITP. Seems to function as a house-cleaning enzyme that removes non-canonical purine nucleotides from the nucleotide pool, thus preventing their incorporation into DNA/RNA and avoiding chromosomal lesions.</text>
</comment>
<dbReference type="Pfam" id="PF01725">
    <property type="entry name" value="Ham1p_like"/>
    <property type="match status" value="1"/>
</dbReference>
<gene>
    <name evidence="12" type="ORF">BST86_07140</name>
</gene>
<evidence type="ECO:0000256" key="8">
    <source>
        <dbReference type="ARBA" id="ARBA00051875"/>
    </source>
</evidence>
<dbReference type="AlphaFoldDB" id="A0A2S9WTV4"/>
<dbReference type="Gene3D" id="3.90.950.10">
    <property type="match status" value="1"/>
</dbReference>
<dbReference type="CDD" id="cd00515">
    <property type="entry name" value="HAM1"/>
    <property type="match status" value="1"/>
</dbReference>
<feature type="binding site" evidence="10">
    <location>
        <position position="69"/>
    </location>
    <ligand>
        <name>substrate</name>
    </ligand>
</feature>
<keyword evidence="4 10" id="KW-0547">Nucleotide-binding</keyword>
<evidence type="ECO:0000256" key="3">
    <source>
        <dbReference type="ARBA" id="ARBA00022723"/>
    </source>
</evidence>
<keyword evidence="7 10" id="KW-0546">Nucleotide metabolism</keyword>
<keyword evidence="13" id="KW-1185">Reference proteome</keyword>
<feature type="binding site" evidence="10">
    <location>
        <begin position="7"/>
        <end position="12"/>
    </location>
    <ligand>
        <name>substrate</name>
    </ligand>
</feature>
<dbReference type="NCBIfam" id="TIGR00042">
    <property type="entry name" value="RdgB/HAM1 family non-canonical purine NTP pyrophosphatase"/>
    <property type="match status" value="1"/>
</dbReference>
<dbReference type="GO" id="GO:0036220">
    <property type="term" value="F:ITP diphosphatase activity"/>
    <property type="evidence" value="ECO:0007669"/>
    <property type="project" value="UniProtKB-UniRule"/>
</dbReference>
<comment type="catalytic activity">
    <reaction evidence="10">
        <text>ITP + H2O = IMP + diphosphate + H(+)</text>
        <dbReference type="Rhea" id="RHEA:29399"/>
        <dbReference type="ChEBI" id="CHEBI:15377"/>
        <dbReference type="ChEBI" id="CHEBI:15378"/>
        <dbReference type="ChEBI" id="CHEBI:33019"/>
        <dbReference type="ChEBI" id="CHEBI:58053"/>
        <dbReference type="ChEBI" id="CHEBI:61402"/>
        <dbReference type="EC" id="3.6.1.66"/>
    </reaction>
</comment>
<evidence type="ECO:0000313" key="12">
    <source>
        <dbReference type="EMBL" id="PRP66889.1"/>
    </source>
</evidence>
<accession>A0A2S9WTV4</accession>
<sequence length="194" mass="21922">MQLIFATHNPNKLQEVQQMMPSSIKLLSLEDVQLFDEIPETAATIKENAILKTDYIKTRFDLPVFADDTGLIVPALAGDPGVRSARYAGEHKNSQNNMDLLLSNLEGKENRSAYFLTVISLYLNGKQHVFEGRCDGEILQHRQGEKGFGYDPIFRPKGFDKSFAQMDMDQKSEISHRGMALKKLINYLNGIKID</sequence>
<dbReference type="PANTHER" id="PTHR11067:SF9">
    <property type="entry name" value="INOSINE TRIPHOSPHATE PYROPHOSPHATASE"/>
    <property type="match status" value="1"/>
</dbReference>
<comment type="catalytic activity">
    <reaction evidence="8 10">
        <text>dITP + H2O = dIMP + diphosphate + H(+)</text>
        <dbReference type="Rhea" id="RHEA:28342"/>
        <dbReference type="ChEBI" id="CHEBI:15377"/>
        <dbReference type="ChEBI" id="CHEBI:15378"/>
        <dbReference type="ChEBI" id="CHEBI:33019"/>
        <dbReference type="ChEBI" id="CHEBI:61194"/>
        <dbReference type="ChEBI" id="CHEBI:61382"/>
        <dbReference type="EC" id="3.6.1.66"/>
    </reaction>
</comment>
<comment type="cofactor">
    <cofactor evidence="10">
        <name>Mg(2+)</name>
        <dbReference type="ChEBI" id="CHEBI:18420"/>
    </cofactor>
    <text evidence="10">Binds 1 Mg(2+) ion per subunit.</text>
</comment>
<dbReference type="GO" id="GO:0035870">
    <property type="term" value="F:dITP diphosphatase activity"/>
    <property type="evidence" value="ECO:0007669"/>
    <property type="project" value="UniProtKB-UniRule"/>
</dbReference>
<evidence type="ECO:0000256" key="7">
    <source>
        <dbReference type="ARBA" id="ARBA00023080"/>
    </source>
</evidence>
<dbReference type="SUPFAM" id="SSF52972">
    <property type="entry name" value="ITPase-like"/>
    <property type="match status" value="1"/>
</dbReference>
<dbReference type="GO" id="GO:0017111">
    <property type="term" value="F:ribonucleoside triphosphate phosphatase activity"/>
    <property type="evidence" value="ECO:0007669"/>
    <property type="project" value="InterPro"/>
</dbReference>
<feature type="binding site" evidence="10">
    <location>
        <begin position="176"/>
        <end position="177"/>
    </location>
    <ligand>
        <name>substrate</name>
    </ligand>
</feature>
<evidence type="ECO:0000256" key="1">
    <source>
        <dbReference type="ARBA" id="ARBA00008023"/>
    </source>
</evidence>
<dbReference type="EC" id="3.6.1.66" evidence="10"/>
<evidence type="ECO:0000256" key="6">
    <source>
        <dbReference type="ARBA" id="ARBA00022842"/>
    </source>
</evidence>
<feature type="binding site" evidence="10">
    <location>
        <begin position="148"/>
        <end position="151"/>
    </location>
    <ligand>
        <name>substrate</name>
    </ligand>
</feature>
<dbReference type="EMBL" id="MQUC01000003">
    <property type="protein sequence ID" value="PRP66889.1"/>
    <property type="molecule type" value="Genomic_DNA"/>
</dbReference>
<evidence type="ECO:0000313" key="13">
    <source>
        <dbReference type="Proteomes" id="UP000239532"/>
    </source>
</evidence>
<comment type="similarity">
    <text evidence="1 10 11">Belongs to the HAM1 NTPase family.</text>
</comment>
<dbReference type="GO" id="GO:0036222">
    <property type="term" value="F:XTP diphosphatase activity"/>
    <property type="evidence" value="ECO:0007669"/>
    <property type="project" value="UniProtKB-UniRule"/>
</dbReference>
<comment type="caution">
    <text evidence="10">Lacks conserved residue(s) required for the propagation of feature annotation.</text>
</comment>
<keyword evidence="3 10" id="KW-0479">Metal-binding</keyword>
<protein>
    <recommendedName>
        <fullName evidence="10">dITP/XTP pyrophosphatase</fullName>
        <ecNumber evidence="10">3.6.1.66</ecNumber>
    </recommendedName>
    <alternativeName>
        <fullName evidence="10">Non-canonical purine NTP pyrophosphatase</fullName>
    </alternativeName>
    <alternativeName>
        <fullName evidence="10">Non-standard purine NTP pyrophosphatase</fullName>
    </alternativeName>
    <alternativeName>
        <fullName evidence="10">Nucleoside-triphosphate diphosphatase</fullName>
    </alternativeName>
    <alternativeName>
        <fullName evidence="10">Nucleoside-triphosphate pyrophosphatase</fullName>
        <shortName evidence="10">NTPase</shortName>
    </alternativeName>
</protein>
<comment type="caution">
    <text evidence="12">The sequence shown here is derived from an EMBL/GenBank/DDBJ whole genome shotgun (WGS) entry which is preliminary data.</text>
</comment>
<evidence type="ECO:0000256" key="2">
    <source>
        <dbReference type="ARBA" id="ARBA00011738"/>
    </source>
</evidence>
<dbReference type="InterPro" id="IPR029001">
    <property type="entry name" value="ITPase-like_fam"/>
</dbReference>
<dbReference type="GO" id="GO:0005829">
    <property type="term" value="C:cytosol"/>
    <property type="evidence" value="ECO:0007669"/>
    <property type="project" value="TreeGrafter"/>
</dbReference>
<dbReference type="InterPro" id="IPR020922">
    <property type="entry name" value="dITP/XTP_pyrophosphatase"/>
</dbReference>
<dbReference type="InterPro" id="IPR002637">
    <property type="entry name" value="RdgB/HAM1"/>
</dbReference>
<proteinExistence type="inferred from homology"/>
<keyword evidence="5 10" id="KW-0378">Hydrolase</keyword>
<keyword evidence="6 10" id="KW-0460">Magnesium</keyword>